<name>A0A4Q7E313_9CYAN</name>
<reference evidence="1 2" key="1">
    <citation type="submission" date="2018-11" db="EMBL/GenBank/DDBJ databases">
        <title>Whole genome sequencing of an environmental sample.</title>
        <authorList>
            <person name="Sarangi A.N."/>
            <person name="Singh D."/>
            <person name="Tripathy S."/>
        </authorList>
    </citation>
    <scope>NUCLEOTIDE SEQUENCE [LARGE SCALE GENOMIC DNA]</scope>
    <source>
        <strain evidence="1 2">Lakshadweep</strain>
    </source>
</reference>
<organism evidence="1 2">
    <name type="scientific">Leptolyngbya iicbica LK</name>
    <dbReference type="NCBI Taxonomy" id="2294035"/>
    <lineage>
        <taxon>Bacteria</taxon>
        <taxon>Bacillati</taxon>
        <taxon>Cyanobacteriota</taxon>
        <taxon>Cyanophyceae</taxon>
        <taxon>Leptolyngbyales</taxon>
        <taxon>Leptolyngbyaceae</taxon>
        <taxon>Leptolyngbya group</taxon>
        <taxon>Leptolyngbya</taxon>
        <taxon>Leptolyngbya iicbica</taxon>
    </lineage>
</organism>
<sequence length="284" mass="30466">MASPTAAQPVISPAIVSDKAHHRCVEVMGAIAPKSSLPACDRSDSSSAEAIVATPIPPSSDATELLISPDEPSAVWPEAAMNVASVQQVDVDPAIIENSPVLQRWLEDVPNLAVDIGHDPAFRTRVRVGYAEFPSTDSTGGIYVGVQDVFVGRTPLTLSADYATNGRGDRQEFGIDAQYYVLPLGWYGNVAPVIGYREIETPSFESSGMNLGLRVILIPSRTGTADLSVTQSWVAPGTDREVGLTTFAAGYAIAEDLRIGTDIQIQNTRERQESRVGILLEWML</sequence>
<comment type="caution">
    <text evidence="1">The sequence shown here is derived from an EMBL/GenBank/DDBJ whole genome shotgun (WGS) entry which is preliminary data.</text>
</comment>
<gene>
    <name evidence="1" type="ORF">DYY88_20170</name>
</gene>
<accession>A0A4Q7E313</accession>
<protein>
    <submittedName>
        <fullName evidence="1">Uncharacterized protein</fullName>
    </submittedName>
</protein>
<evidence type="ECO:0000313" key="1">
    <source>
        <dbReference type="EMBL" id="RZM75622.1"/>
    </source>
</evidence>
<dbReference type="RefSeq" id="WP_152624675.1">
    <property type="nucleotide sequence ID" value="NZ_QVFV01000007.1"/>
</dbReference>
<keyword evidence="2" id="KW-1185">Reference proteome</keyword>
<dbReference type="EMBL" id="QVFV01000007">
    <property type="protein sequence ID" value="RZM75622.1"/>
    <property type="molecule type" value="Genomic_DNA"/>
</dbReference>
<dbReference type="AlphaFoldDB" id="A0A4Q7E313"/>
<evidence type="ECO:0000313" key="2">
    <source>
        <dbReference type="Proteomes" id="UP000292459"/>
    </source>
</evidence>
<dbReference type="Proteomes" id="UP000292459">
    <property type="component" value="Unassembled WGS sequence"/>
</dbReference>
<proteinExistence type="predicted"/>